<gene>
    <name evidence="2" type="ORF">EYF80_003875</name>
</gene>
<evidence type="ECO:0000313" key="2">
    <source>
        <dbReference type="EMBL" id="TNN86031.1"/>
    </source>
</evidence>
<dbReference type="EMBL" id="SRLO01000018">
    <property type="protein sequence ID" value="TNN86031.1"/>
    <property type="molecule type" value="Genomic_DNA"/>
</dbReference>
<feature type="compositionally biased region" description="Basic residues" evidence="1">
    <location>
        <begin position="16"/>
        <end position="27"/>
    </location>
</feature>
<feature type="region of interest" description="Disordered" evidence="1">
    <location>
        <begin position="1"/>
        <end position="31"/>
    </location>
</feature>
<organism evidence="2 3">
    <name type="scientific">Liparis tanakae</name>
    <name type="common">Tanaka's snailfish</name>
    <dbReference type="NCBI Taxonomy" id="230148"/>
    <lineage>
        <taxon>Eukaryota</taxon>
        <taxon>Metazoa</taxon>
        <taxon>Chordata</taxon>
        <taxon>Craniata</taxon>
        <taxon>Vertebrata</taxon>
        <taxon>Euteleostomi</taxon>
        <taxon>Actinopterygii</taxon>
        <taxon>Neopterygii</taxon>
        <taxon>Teleostei</taxon>
        <taxon>Neoteleostei</taxon>
        <taxon>Acanthomorphata</taxon>
        <taxon>Eupercaria</taxon>
        <taxon>Perciformes</taxon>
        <taxon>Cottioidei</taxon>
        <taxon>Cottales</taxon>
        <taxon>Liparidae</taxon>
        <taxon>Liparis</taxon>
    </lineage>
</organism>
<name>A0A4Z2J7V2_9TELE</name>
<evidence type="ECO:0000313" key="3">
    <source>
        <dbReference type="Proteomes" id="UP000314294"/>
    </source>
</evidence>
<feature type="region of interest" description="Disordered" evidence="1">
    <location>
        <begin position="56"/>
        <end position="80"/>
    </location>
</feature>
<protein>
    <submittedName>
        <fullName evidence="2">Uncharacterized protein</fullName>
    </submittedName>
</protein>
<dbReference type="AlphaFoldDB" id="A0A4Z2J7V2"/>
<evidence type="ECO:0000256" key="1">
    <source>
        <dbReference type="SAM" id="MobiDB-lite"/>
    </source>
</evidence>
<comment type="caution">
    <text evidence="2">The sequence shown here is derived from an EMBL/GenBank/DDBJ whole genome shotgun (WGS) entry which is preliminary data.</text>
</comment>
<accession>A0A4Z2J7V2</accession>
<sequence>MDGREGRKGGESTRKRMEKTRQRRKTKINSSAALLAGSPLAAPRLLASACSLTCSRASARSRRSLRRGGGGGGRGGCGGAGASLPWAPALGLGLSLVPALPWLLNTGGEEKRRTLSESKTKV</sequence>
<keyword evidence="3" id="KW-1185">Reference proteome</keyword>
<feature type="compositionally biased region" description="Gly residues" evidence="1">
    <location>
        <begin position="67"/>
        <end position="80"/>
    </location>
</feature>
<dbReference type="Proteomes" id="UP000314294">
    <property type="component" value="Unassembled WGS sequence"/>
</dbReference>
<reference evidence="2 3" key="1">
    <citation type="submission" date="2019-03" db="EMBL/GenBank/DDBJ databases">
        <title>First draft genome of Liparis tanakae, snailfish: a comprehensive survey of snailfish specific genes.</title>
        <authorList>
            <person name="Kim W."/>
            <person name="Song I."/>
            <person name="Jeong J.-H."/>
            <person name="Kim D."/>
            <person name="Kim S."/>
            <person name="Ryu S."/>
            <person name="Song J.Y."/>
            <person name="Lee S.K."/>
        </authorList>
    </citation>
    <scope>NUCLEOTIDE SEQUENCE [LARGE SCALE GENOMIC DNA]</scope>
    <source>
        <tissue evidence="2">Muscle</tissue>
    </source>
</reference>
<proteinExistence type="predicted"/>
<feature type="compositionally biased region" description="Basic and acidic residues" evidence="1">
    <location>
        <begin position="1"/>
        <end position="15"/>
    </location>
</feature>